<gene>
    <name evidence="3" type="ORF">LARSCL_LOCUS12979</name>
</gene>
<dbReference type="SUPFAM" id="SSF49599">
    <property type="entry name" value="TRAF domain-like"/>
    <property type="match status" value="1"/>
</dbReference>
<evidence type="ECO:0000259" key="2">
    <source>
        <dbReference type="PROSITE" id="PS50144"/>
    </source>
</evidence>
<dbReference type="SMART" id="SM00061">
    <property type="entry name" value="MATH"/>
    <property type="match status" value="1"/>
</dbReference>
<keyword evidence="4" id="KW-1185">Reference proteome</keyword>
<dbReference type="Gene3D" id="2.60.210.10">
    <property type="entry name" value="Apoptosis, Tumor Necrosis Factor Receptor Associated Protein 2, Chain A"/>
    <property type="match status" value="1"/>
</dbReference>
<dbReference type="Pfam" id="PF00651">
    <property type="entry name" value="BTB"/>
    <property type="match status" value="1"/>
</dbReference>
<evidence type="ECO:0000313" key="4">
    <source>
        <dbReference type="Proteomes" id="UP001497382"/>
    </source>
</evidence>
<dbReference type="Proteomes" id="UP001497382">
    <property type="component" value="Unassembled WGS sequence"/>
</dbReference>
<protein>
    <recommendedName>
        <fullName evidence="5">Speckle-type POZ protein</fullName>
    </recommendedName>
</protein>
<dbReference type="InterPro" id="IPR008974">
    <property type="entry name" value="TRAF-like"/>
</dbReference>
<organism evidence="3 4">
    <name type="scientific">Larinioides sclopetarius</name>
    <dbReference type="NCBI Taxonomy" id="280406"/>
    <lineage>
        <taxon>Eukaryota</taxon>
        <taxon>Metazoa</taxon>
        <taxon>Ecdysozoa</taxon>
        <taxon>Arthropoda</taxon>
        <taxon>Chelicerata</taxon>
        <taxon>Arachnida</taxon>
        <taxon>Araneae</taxon>
        <taxon>Araneomorphae</taxon>
        <taxon>Entelegynae</taxon>
        <taxon>Araneoidea</taxon>
        <taxon>Araneidae</taxon>
        <taxon>Larinioides</taxon>
    </lineage>
</organism>
<dbReference type="Pfam" id="PF22486">
    <property type="entry name" value="MATH_2"/>
    <property type="match status" value="1"/>
</dbReference>
<dbReference type="PROSITE" id="PS50144">
    <property type="entry name" value="MATH"/>
    <property type="match status" value="1"/>
</dbReference>
<dbReference type="PANTHER" id="PTHR24413">
    <property type="entry name" value="SPECKLE-TYPE POZ PROTEIN"/>
    <property type="match status" value="1"/>
</dbReference>
<dbReference type="InterPro" id="IPR000210">
    <property type="entry name" value="BTB/POZ_dom"/>
</dbReference>
<feature type="domain" description="MATH" evidence="2">
    <location>
        <begin position="7"/>
        <end position="137"/>
    </location>
</feature>
<reference evidence="3 4" key="1">
    <citation type="submission" date="2024-04" db="EMBL/GenBank/DDBJ databases">
        <authorList>
            <person name="Rising A."/>
            <person name="Reimegard J."/>
            <person name="Sonavane S."/>
            <person name="Akerstrom W."/>
            <person name="Nylinder S."/>
            <person name="Hedman E."/>
            <person name="Kallberg Y."/>
        </authorList>
    </citation>
    <scope>NUCLEOTIDE SEQUENCE [LARGE SCALE GENOMIC DNA]</scope>
</reference>
<dbReference type="GO" id="GO:0030163">
    <property type="term" value="P:protein catabolic process"/>
    <property type="evidence" value="ECO:0007669"/>
    <property type="project" value="UniProtKB-ARBA"/>
</dbReference>
<evidence type="ECO:0000259" key="1">
    <source>
        <dbReference type="PROSITE" id="PS50097"/>
    </source>
</evidence>
<dbReference type="InterPro" id="IPR011333">
    <property type="entry name" value="SKP1/BTB/POZ_sf"/>
</dbReference>
<dbReference type="CDD" id="cd00121">
    <property type="entry name" value="MATH"/>
    <property type="match status" value="1"/>
</dbReference>
<dbReference type="EMBL" id="CAXIEN010000176">
    <property type="protein sequence ID" value="CAL1284122.1"/>
    <property type="molecule type" value="Genomic_DNA"/>
</dbReference>
<name>A0AAV2AJK0_9ARAC</name>
<dbReference type="Gene3D" id="3.30.710.10">
    <property type="entry name" value="Potassium Channel Kv1.1, Chain A"/>
    <property type="match status" value="1"/>
</dbReference>
<sequence>MNNGKKEHTLLWLIENYSYCWHNNGDRLYSPNFIAPELEGTEWCLHLFPRGGRKGDSGYISVYLNRNEKDDGPEKVSLEYELSVLTADGATVCSHDLKYNFKRGGGYGKSQLIQMDEVFSCRKVDYLTHNLTVCCKMWMGNGDIHKVGQSSARTRIGIEKISFLLVVENFTELEPNQKKIIHIQSPSKKECDISTSLYLTDNSCCEGKIIVETVPSDSKHILLTQKHFVIDGYGNMIACGEVDNRFDATRKDIQKLPLTLTRQLILKRKSEYLTNDKLSLLCECTFSTGEEVVKIEEIKHGLPMVAFNQIYNNVHNKDGCNIPEKRSVCLSALDDLTTIFKNQCLTDMEIKTKRKSFPVHKIILCARSSVFKAMLTNDMKEKNNNCIQVDDLEDDIVKQLLHFMYSDSLENLDWNSAVKLYYAGDKYSIEKLKFLCCSYLVDNISVSNSSELLLLADTHNDSDLKKLVEDFILKYEEEVFGSDEWEQLIETNPQLVIKTMHLKYKRKRGGK</sequence>
<proteinExistence type="predicted"/>
<accession>A0AAV2AJK0</accession>
<dbReference type="PROSITE" id="PS50097">
    <property type="entry name" value="BTB"/>
    <property type="match status" value="1"/>
</dbReference>
<feature type="domain" description="BTB" evidence="1">
    <location>
        <begin position="346"/>
        <end position="413"/>
    </location>
</feature>
<dbReference type="SUPFAM" id="SSF54695">
    <property type="entry name" value="POZ domain"/>
    <property type="match status" value="1"/>
</dbReference>
<dbReference type="InterPro" id="IPR002083">
    <property type="entry name" value="MATH/TRAF_dom"/>
</dbReference>
<dbReference type="AlphaFoldDB" id="A0AAV2AJK0"/>
<dbReference type="SMART" id="SM00225">
    <property type="entry name" value="BTB"/>
    <property type="match status" value="1"/>
</dbReference>
<evidence type="ECO:0008006" key="5">
    <source>
        <dbReference type="Google" id="ProtNLM"/>
    </source>
</evidence>
<evidence type="ECO:0000313" key="3">
    <source>
        <dbReference type="EMBL" id="CAL1284122.1"/>
    </source>
</evidence>
<dbReference type="CDD" id="cd18186">
    <property type="entry name" value="BTB_POZ_ZBTB_KLHL-like"/>
    <property type="match status" value="1"/>
</dbReference>
<comment type="caution">
    <text evidence="3">The sequence shown here is derived from an EMBL/GenBank/DDBJ whole genome shotgun (WGS) entry which is preliminary data.</text>
</comment>
<dbReference type="Gene3D" id="1.25.40.420">
    <property type="match status" value="1"/>
</dbReference>